<feature type="transmembrane region" description="Helical" evidence="1">
    <location>
        <begin position="48"/>
        <end position="68"/>
    </location>
</feature>
<feature type="transmembrane region" description="Helical" evidence="1">
    <location>
        <begin position="249"/>
        <end position="268"/>
    </location>
</feature>
<dbReference type="EMBL" id="CP070228">
    <property type="protein sequence ID" value="QRV01712.1"/>
    <property type="molecule type" value="Genomic_DNA"/>
</dbReference>
<keyword evidence="1" id="KW-0472">Membrane</keyword>
<feature type="transmembrane region" description="Helical" evidence="1">
    <location>
        <begin position="208"/>
        <end position="229"/>
    </location>
</feature>
<name>A0ABX7IFI2_9ACTO</name>
<proteinExistence type="predicted"/>
<dbReference type="Proteomes" id="UP000602653">
    <property type="component" value="Chromosome"/>
</dbReference>
<protein>
    <submittedName>
        <fullName evidence="2">Dimethyl sulfoxide reductase anchor subunit</fullName>
    </submittedName>
</protein>
<accession>A0ABX7IFI2</accession>
<reference evidence="2 3" key="1">
    <citation type="submission" date="2021-02" db="EMBL/GenBank/DDBJ databases">
        <title>Complete Genome Sequence of Arcanobacterium phocisimile strain DSM 26142T from a harbour seal.</title>
        <authorList>
            <person name="Borowiak M."/>
            <person name="Alssahen M."/>
            <person name="Malorny B."/>
            <person name="Laemmler C."/>
            <person name="Siebert U."/>
            <person name="Ploetz M."/>
            <person name="Abdulmawjood A."/>
        </authorList>
    </citation>
    <scope>NUCLEOTIDE SEQUENCE [LARGE SCALE GENOMIC DNA]</scope>
    <source>
        <strain evidence="2 3">DSM 26142</strain>
    </source>
</reference>
<sequence length="320" mass="34652">MNIHELPMIIFTVVAQMSIGAFWALGAIQVFGRYRKLTVSTIDRITDVGMYAVGPLLVAGFIAAFFHLNDPFHAIYTMNNLGSSWLSRELLAGVLFGGFGAAFAISQWFGWLTRGIREIIAILTAVAGLFLLIAMSGVYYSTSTIPAWNNVSVPLFFFESALLTGPLAVAVALLIVWTSNPLAKIRKQAKEPLNAELVAFLRASLRGLSVVATVAGIAIFVTYPIYLLALSHGGDAAEYVASEISTSFLLWRLLLLGIAVVIAGVFAFSKVQTANQPQKVLIVLIVLALVLALTSELMGRSIHYDGLWREGLNTWQTIAG</sequence>
<organism evidence="2 3">
    <name type="scientific">Arcanobacterium phocisimile</name>
    <dbReference type="NCBI Taxonomy" id="1302235"/>
    <lineage>
        <taxon>Bacteria</taxon>
        <taxon>Bacillati</taxon>
        <taxon>Actinomycetota</taxon>
        <taxon>Actinomycetes</taxon>
        <taxon>Actinomycetales</taxon>
        <taxon>Actinomycetaceae</taxon>
        <taxon>Arcanobacterium</taxon>
    </lineage>
</organism>
<dbReference type="RefSeq" id="WP_204423686.1">
    <property type="nucleotide sequence ID" value="NZ_CP070228.1"/>
</dbReference>
<dbReference type="PANTHER" id="PTHR38095:SF1">
    <property type="entry name" value="ANAEROBIC DIMETHYL SULFOXIDE REDUCTASE CHAIN YNFH"/>
    <property type="match status" value="1"/>
</dbReference>
<feature type="transmembrane region" description="Helical" evidence="1">
    <location>
        <begin position="119"/>
        <end position="141"/>
    </location>
</feature>
<evidence type="ECO:0000313" key="2">
    <source>
        <dbReference type="EMBL" id="QRV01712.1"/>
    </source>
</evidence>
<dbReference type="InterPro" id="IPR007059">
    <property type="entry name" value="DmsC"/>
</dbReference>
<keyword evidence="1" id="KW-1133">Transmembrane helix</keyword>
<keyword evidence="1" id="KW-0812">Transmembrane</keyword>
<evidence type="ECO:0000313" key="3">
    <source>
        <dbReference type="Proteomes" id="UP000602653"/>
    </source>
</evidence>
<feature type="transmembrane region" description="Helical" evidence="1">
    <location>
        <begin position="90"/>
        <end position="112"/>
    </location>
</feature>
<dbReference type="Gene3D" id="1.20.1630.10">
    <property type="entry name" value="Formate dehydrogenase/DMSO reductase domain"/>
    <property type="match status" value="1"/>
</dbReference>
<gene>
    <name evidence="2" type="ORF">JTE88_06335</name>
</gene>
<evidence type="ECO:0000256" key="1">
    <source>
        <dbReference type="SAM" id="Phobius"/>
    </source>
</evidence>
<feature type="transmembrane region" description="Helical" evidence="1">
    <location>
        <begin position="153"/>
        <end position="177"/>
    </location>
</feature>
<dbReference type="PANTHER" id="PTHR38095">
    <property type="entry name" value="ANAEROBIC DIMETHYL SULFOXIDE REDUCTASE CHAIN YNFH"/>
    <property type="match status" value="1"/>
</dbReference>
<dbReference type="Pfam" id="PF04976">
    <property type="entry name" value="DmsC"/>
    <property type="match status" value="1"/>
</dbReference>
<feature type="transmembrane region" description="Helical" evidence="1">
    <location>
        <begin position="6"/>
        <end position="28"/>
    </location>
</feature>
<keyword evidence="3" id="KW-1185">Reference proteome</keyword>
<feature type="transmembrane region" description="Helical" evidence="1">
    <location>
        <begin position="280"/>
        <end position="299"/>
    </location>
</feature>